<gene>
    <name evidence="1" type="ORF">BH720_014575</name>
</gene>
<proteinExistence type="predicted"/>
<dbReference type="EMBL" id="CP182909">
    <property type="protein sequence ID" value="XPM66431.1"/>
    <property type="molecule type" value="Genomic_DNA"/>
</dbReference>
<protein>
    <submittedName>
        <fullName evidence="1">FecR domain-containing protein</fullName>
    </submittedName>
</protein>
<evidence type="ECO:0000313" key="2">
    <source>
        <dbReference type="Proteomes" id="UP000095472"/>
    </source>
</evidence>
<reference evidence="1 2" key="1">
    <citation type="journal article" date="2016" name="Genome Announc.">
        <title>Draft Genome Sequence of the Thermotolerant Cyanobacterium Desertifilum sp. IPPAS B-1220.</title>
        <authorList>
            <person name="Mironov K.S."/>
            <person name="Sinetova M.A."/>
            <person name="Bolatkhan K."/>
            <person name="Zayadan B.K."/>
            <person name="Ustinova V.V."/>
            <person name="Kupriyanova E.V."/>
            <person name="Skrypnik A.N."/>
            <person name="Gogoleva N.E."/>
            <person name="Gogolev Y.V."/>
            <person name="Los D.A."/>
        </authorList>
    </citation>
    <scope>NUCLEOTIDE SEQUENCE [LARGE SCALE GENOMIC DNA]</scope>
    <source>
        <strain evidence="1 2">IPPAS B-1220</strain>
    </source>
</reference>
<name>A0ACD5H1E5_9CYAN</name>
<evidence type="ECO:0000313" key="1">
    <source>
        <dbReference type="EMBL" id="XPM66431.1"/>
    </source>
</evidence>
<organism evidence="1 2">
    <name type="scientific">Desertifilum tharense IPPAS B-1220</name>
    <dbReference type="NCBI Taxonomy" id="1781255"/>
    <lineage>
        <taxon>Bacteria</taxon>
        <taxon>Bacillati</taxon>
        <taxon>Cyanobacteriota</taxon>
        <taxon>Cyanophyceae</taxon>
        <taxon>Desertifilales</taxon>
        <taxon>Desertifilaceae</taxon>
        <taxon>Desertifilum</taxon>
    </lineage>
</organism>
<keyword evidence="2" id="KW-1185">Reference proteome</keyword>
<sequence>MLLGLPLLAQSTSVTQATITQIVGNQVFIRAQPARIRDIARTGEQVRTTQARTQLTFNTGALGRLVPNSALTVGQQCFQIQQGEILVSGAANGCSSTVRAGVRGTTYYMDINEQGDTHVRVLEGEVEVSPMTQRRTQPVRLAQGQGIIVQRDGTALVRCARCPKPATTRFSQAR</sequence>
<accession>A0ACD5H1E5</accession>
<dbReference type="Proteomes" id="UP000095472">
    <property type="component" value="Chromosome"/>
</dbReference>